<reference evidence="8 10" key="1">
    <citation type="submission" date="2018-11" db="EMBL/GenBank/DDBJ databases">
        <title>Multidrug-resistant genes are associated with an 42-kb island TGI1 carrying a complex class 1 integron in a Trueperella pyogenes.</title>
        <authorList>
            <person name="Dong W."/>
        </authorList>
    </citation>
    <scope>NUCLEOTIDE SEQUENCE [LARGE SCALE GENOMIC DNA]</scope>
    <source>
        <strain evidence="8 10">TP4</strain>
    </source>
</reference>
<organism evidence="8 10">
    <name type="scientific">Trueperella pyogenes</name>
    <dbReference type="NCBI Taxonomy" id="1661"/>
    <lineage>
        <taxon>Bacteria</taxon>
        <taxon>Bacillati</taxon>
        <taxon>Actinomycetota</taxon>
        <taxon>Actinomycetes</taxon>
        <taxon>Actinomycetales</taxon>
        <taxon>Actinomycetaceae</taxon>
        <taxon>Trueperella</taxon>
    </lineage>
</organism>
<protein>
    <submittedName>
        <fullName evidence="8">Siderophore ABC transporter substrate-binding protein</fullName>
    </submittedName>
</protein>
<feature type="compositionally biased region" description="Low complexity" evidence="5">
    <location>
        <begin position="25"/>
        <end position="39"/>
    </location>
</feature>
<dbReference type="PROSITE" id="PS51257">
    <property type="entry name" value="PROKAR_LIPOPROTEIN"/>
    <property type="match status" value="1"/>
</dbReference>
<dbReference type="Proteomes" id="UP001555100">
    <property type="component" value="Unassembled WGS sequence"/>
</dbReference>
<evidence type="ECO:0000256" key="5">
    <source>
        <dbReference type="SAM" id="MobiDB-lite"/>
    </source>
</evidence>
<evidence type="ECO:0000259" key="7">
    <source>
        <dbReference type="PROSITE" id="PS50983"/>
    </source>
</evidence>
<dbReference type="PANTHER" id="PTHR30532:SF28">
    <property type="entry name" value="PETROBACTIN-BINDING PROTEIN YCLQ"/>
    <property type="match status" value="1"/>
</dbReference>
<evidence type="ECO:0000313" key="9">
    <source>
        <dbReference type="EMBL" id="MEW6955030.1"/>
    </source>
</evidence>
<evidence type="ECO:0000313" key="8">
    <source>
        <dbReference type="EMBL" id="AZR06973.1"/>
    </source>
</evidence>
<keyword evidence="3" id="KW-0813">Transport</keyword>
<name>A0A3Q9GHP5_9ACTO</name>
<dbReference type="GO" id="GO:0030288">
    <property type="term" value="C:outer membrane-bounded periplasmic space"/>
    <property type="evidence" value="ECO:0007669"/>
    <property type="project" value="TreeGrafter"/>
</dbReference>
<sequence>MHLPKALKVAALAVASALALSSCSSATTSQTPKSTQTSALASTTGDFPRTVTHSAGETTIKARPESIVVLDMAALDTIDALGAGDRVVGTATSAVPTWLKDKEGIDYSALTSVGSLKEPDMEAIAKLKPDLVVIGNRSAKYYEEFSKNFTTIDATHSWKVSDYSATVPKNVEMVAKAIGADAKGTSAAEAIRTKLAGYTGAAKDKGNALVVMTSAGELSLHDRGSRWAPIWDVFGFGEAYKKATPDEGHKGDKVSFETIKEINPDWMFVVDRDAAIGKVNPGQTAAQVLDNELVKATNAAKNNRIVYLTPERWYIVMTGATNFPAMLDEIADAIQ</sequence>
<evidence type="ECO:0000313" key="11">
    <source>
        <dbReference type="Proteomes" id="UP001555100"/>
    </source>
</evidence>
<reference evidence="9 11" key="2">
    <citation type="submission" date="2024-01" db="EMBL/GenBank/DDBJ databases">
        <title>Genomic analysis and antimicrobial resistance profiles of Trueperella pyogenes isolated from domestic and wild animals.</title>
        <authorList>
            <person name="Magossi G."/>
            <person name="Gzyl K.E."/>
            <person name="Holman D.B."/>
            <person name="Amat S."/>
        </authorList>
    </citation>
    <scope>NUCLEOTIDE SEQUENCE [LARGE SCALE GENOMIC DNA]</scope>
    <source>
        <strain evidence="9 11">1494</strain>
    </source>
</reference>
<dbReference type="InterPro" id="IPR002491">
    <property type="entry name" value="ABC_transptr_periplasmic_BD"/>
</dbReference>
<dbReference type="EMBL" id="JBAGNM010000009">
    <property type="protein sequence ID" value="MEW6955030.1"/>
    <property type="molecule type" value="Genomic_DNA"/>
</dbReference>
<proteinExistence type="inferred from homology"/>
<evidence type="ECO:0000256" key="4">
    <source>
        <dbReference type="ARBA" id="ARBA00022729"/>
    </source>
</evidence>
<dbReference type="AlphaFoldDB" id="A0A3Q9GHP5"/>
<feature type="chain" id="PRO_5018635354" evidence="6">
    <location>
        <begin position="27"/>
        <end position="335"/>
    </location>
</feature>
<dbReference type="Gene3D" id="3.40.50.1980">
    <property type="entry name" value="Nitrogenase molybdenum iron protein domain"/>
    <property type="match status" value="2"/>
</dbReference>
<feature type="signal peptide" evidence="6">
    <location>
        <begin position="1"/>
        <end position="26"/>
    </location>
</feature>
<dbReference type="CDD" id="cd01140">
    <property type="entry name" value="FatB"/>
    <property type="match status" value="1"/>
</dbReference>
<dbReference type="PROSITE" id="PS50983">
    <property type="entry name" value="FE_B12_PBP"/>
    <property type="match status" value="1"/>
</dbReference>
<feature type="compositionally biased region" description="Polar residues" evidence="5">
    <location>
        <begin position="40"/>
        <end position="51"/>
    </location>
</feature>
<evidence type="ECO:0000256" key="6">
    <source>
        <dbReference type="SAM" id="SignalP"/>
    </source>
</evidence>
<dbReference type="EMBL" id="CP033905">
    <property type="protein sequence ID" value="AZR06973.1"/>
    <property type="molecule type" value="Genomic_DNA"/>
</dbReference>
<evidence type="ECO:0000256" key="2">
    <source>
        <dbReference type="ARBA" id="ARBA00008814"/>
    </source>
</evidence>
<dbReference type="InterPro" id="IPR033870">
    <property type="entry name" value="FatB"/>
</dbReference>
<evidence type="ECO:0000256" key="1">
    <source>
        <dbReference type="ARBA" id="ARBA00004196"/>
    </source>
</evidence>
<keyword evidence="11" id="KW-1185">Reference proteome</keyword>
<comment type="similarity">
    <text evidence="2">Belongs to the bacterial solute-binding protein 8 family.</text>
</comment>
<keyword evidence="4 6" id="KW-0732">Signal</keyword>
<dbReference type="Proteomes" id="UP000275951">
    <property type="component" value="Chromosome"/>
</dbReference>
<evidence type="ECO:0000256" key="3">
    <source>
        <dbReference type="ARBA" id="ARBA00022448"/>
    </source>
</evidence>
<dbReference type="GO" id="GO:1901678">
    <property type="term" value="P:iron coordination entity transport"/>
    <property type="evidence" value="ECO:0007669"/>
    <property type="project" value="UniProtKB-ARBA"/>
</dbReference>
<accession>A0A3Q9GHP5</accession>
<dbReference type="Pfam" id="PF01497">
    <property type="entry name" value="Peripla_BP_2"/>
    <property type="match status" value="1"/>
</dbReference>
<feature type="region of interest" description="Disordered" evidence="5">
    <location>
        <begin position="25"/>
        <end position="51"/>
    </location>
</feature>
<dbReference type="InterPro" id="IPR051313">
    <property type="entry name" value="Bact_iron-sidero_bind"/>
</dbReference>
<dbReference type="SUPFAM" id="SSF53807">
    <property type="entry name" value="Helical backbone' metal receptor"/>
    <property type="match status" value="1"/>
</dbReference>
<feature type="domain" description="Fe/B12 periplasmic-binding" evidence="7">
    <location>
        <begin position="66"/>
        <end position="335"/>
    </location>
</feature>
<comment type="subcellular location">
    <subcellularLocation>
        <location evidence="1">Cell envelope</location>
    </subcellularLocation>
</comment>
<dbReference type="PANTHER" id="PTHR30532">
    <property type="entry name" value="IRON III DICITRATE-BINDING PERIPLASMIC PROTEIN"/>
    <property type="match status" value="1"/>
</dbReference>
<evidence type="ECO:0000313" key="10">
    <source>
        <dbReference type="Proteomes" id="UP000275951"/>
    </source>
</evidence>
<gene>
    <name evidence="8" type="ORF">EBQ10_06460</name>
    <name evidence="9" type="ORF">V3M73_08355</name>
</gene>
<dbReference type="RefSeq" id="WP_108726463.1">
    <property type="nucleotide sequence ID" value="NZ_CP029001.1"/>
</dbReference>